<reference evidence="7" key="2">
    <citation type="journal article" date="2017" name="J. Anim. Genet.">
        <title>Multiple reference genome sequences of hot pepper reveal the massive evolution of plant disease resistance genes by retroduplication.</title>
        <authorList>
            <person name="Kim S."/>
            <person name="Park J."/>
            <person name="Yeom S.-I."/>
            <person name="Kim Y.-M."/>
            <person name="Seo E."/>
            <person name="Kim K.-T."/>
            <person name="Kim M.-S."/>
            <person name="Lee J.M."/>
            <person name="Cheong K."/>
            <person name="Shin H.-S."/>
            <person name="Kim S.-B."/>
            <person name="Han K."/>
            <person name="Lee J."/>
            <person name="Park M."/>
            <person name="Lee H.-A."/>
            <person name="Lee H.-Y."/>
            <person name="Lee Y."/>
            <person name="Oh S."/>
            <person name="Lee J.H."/>
            <person name="Choi E."/>
            <person name="Choi E."/>
            <person name="Lee S.E."/>
            <person name="Jeon J."/>
            <person name="Kim H."/>
            <person name="Choi G."/>
            <person name="Song H."/>
            <person name="Lee J."/>
            <person name="Lee S.-C."/>
            <person name="Kwon J.-K."/>
            <person name="Lee H.-Y."/>
            <person name="Koo N."/>
            <person name="Hong Y."/>
            <person name="Kim R.W."/>
            <person name="Kang W.-H."/>
            <person name="Huh J.H."/>
            <person name="Kang B.-C."/>
            <person name="Yang T.-J."/>
            <person name="Lee Y.-H."/>
            <person name="Bennetzen J.L."/>
            <person name="Choi D."/>
        </authorList>
    </citation>
    <scope>NUCLEOTIDE SEQUENCE [LARGE SCALE GENOMIC DNA]</scope>
    <source>
        <strain evidence="7">cv. PBC81</strain>
    </source>
</reference>
<evidence type="ECO:0000259" key="5">
    <source>
        <dbReference type="PROSITE" id="PS50119"/>
    </source>
</evidence>
<evidence type="ECO:0000313" key="7">
    <source>
        <dbReference type="Proteomes" id="UP000224567"/>
    </source>
</evidence>
<dbReference type="AlphaFoldDB" id="A0A2G2WRW7"/>
<dbReference type="SMART" id="SM00336">
    <property type="entry name" value="BBOX"/>
    <property type="match status" value="2"/>
</dbReference>
<dbReference type="EMBL" id="MLFT02000005">
    <property type="protein sequence ID" value="PHT47977.1"/>
    <property type="molecule type" value="Genomic_DNA"/>
</dbReference>
<name>A0A2G2WRW7_CAPBA</name>
<accession>A0A2G2WRW7</accession>
<dbReference type="InterPro" id="IPR049808">
    <property type="entry name" value="CONSTANS-like_Bbox1"/>
</dbReference>
<feature type="domain" description="B box-type" evidence="5">
    <location>
        <begin position="45"/>
        <end position="89"/>
    </location>
</feature>
<dbReference type="PANTHER" id="PTHR31717:SF143">
    <property type="entry name" value="B BOX-TYPE DOMAIN-CONTAINING PROTEIN"/>
    <property type="match status" value="1"/>
</dbReference>
<dbReference type="PROSITE" id="PS50119">
    <property type="entry name" value="ZF_BBOX"/>
    <property type="match status" value="1"/>
</dbReference>
<dbReference type="STRING" id="33114.A0A2G2WRW7"/>
<dbReference type="OrthoDB" id="1588981at2759"/>
<proteinExistence type="predicted"/>
<keyword evidence="3" id="KW-0862">Zinc</keyword>
<keyword evidence="7" id="KW-1185">Reference proteome</keyword>
<evidence type="ECO:0000256" key="3">
    <source>
        <dbReference type="ARBA" id="ARBA00022833"/>
    </source>
</evidence>
<dbReference type="InterPro" id="IPR000315">
    <property type="entry name" value="Znf_B-box"/>
</dbReference>
<dbReference type="CDD" id="cd19821">
    <property type="entry name" value="Bbox1_BBX-like"/>
    <property type="match status" value="1"/>
</dbReference>
<sequence length="495" mass="55467">MEMEKTCEFCMLLKPVVYCEADAAHLCLSCDAKVHSANALSNRHPRTLVCEPCAHNLAYIRCSDHQMFMCRDCDRRHHDLSSQHQRKVITSYMGSPSAKDLAALWGFGLKDLENNAPPDQFISLSNGRVNGAKVTPKFVKRSHSSAGGPSSVSELNFTGPVVSAEAEVGSTSNHTKALSLRRRRENTSLILQQILDLERLQLTEGSNNLKNGDSQNNVSSLKNCTSWEMHNKFDRLQSSLDLGPELLDWGSTHESPLSESFPLPLPDGDSFWECKSPVQSSQLWPQNLQDLGAYAELERFDNSNMPDVDLTFQNFEELFGEEQDLNNTLLEEDMACSSMENDSSIDRSDYSFVKRVKDISTASSVRTGKSTHFVQGHGEHIPTIKDCPPPIRTNFSLLSFSASRLSSESSGNEYLDSPAANEQEVSCNSQLDSTENLLAMHKEKKKARLSVFRYEKQARNTPRRARTNLKKQSIRGQVLKVHCYQSDALNMSRSF</sequence>
<organism evidence="6 7">
    <name type="scientific">Capsicum baccatum</name>
    <name type="common">Peruvian pepper</name>
    <dbReference type="NCBI Taxonomy" id="33114"/>
    <lineage>
        <taxon>Eukaryota</taxon>
        <taxon>Viridiplantae</taxon>
        <taxon>Streptophyta</taxon>
        <taxon>Embryophyta</taxon>
        <taxon>Tracheophyta</taxon>
        <taxon>Spermatophyta</taxon>
        <taxon>Magnoliopsida</taxon>
        <taxon>eudicotyledons</taxon>
        <taxon>Gunneridae</taxon>
        <taxon>Pentapetalae</taxon>
        <taxon>asterids</taxon>
        <taxon>lamiids</taxon>
        <taxon>Solanales</taxon>
        <taxon>Solanaceae</taxon>
        <taxon>Solanoideae</taxon>
        <taxon>Capsiceae</taxon>
        <taxon>Capsicum</taxon>
    </lineage>
</organism>
<dbReference type="GO" id="GO:0008270">
    <property type="term" value="F:zinc ion binding"/>
    <property type="evidence" value="ECO:0007669"/>
    <property type="project" value="UniProtKB-KW"/>
</dbReference>
<reference evidence="6 7" key="1">
    <citation type="journal article" date="2017" name="Genome Biol.">
        <title>New reference genome sequences of hot pepper reveal the massive evolution of plant disease-resistance genes by retroduplication.</title>
        <authorList>
            <person name="Kim S."/>
            <person name="Park J."/>
            <person name="Yeom S.I."/>
            <person name="Kim Y.M."/>
            <person name="Seo E."/>
            <person name="Kim K.T."/>
            <person name="Kim M.S."/>
            <person name="Lee J.M."/>
            <person name="Cheong K."/>
            <person name="Shin H.S."/>
            <person name="Kim S.B."/>
            <person name="Han K."/>
            <person name="Lee J."/>
            <person name="Park M."/>
            <person name="Lee H.A."/>
            <person name="Lee H.Y."/>
            <person name="Lee Y."/>
            <person name="Oh S."/>
            <person name="Lee J.H."/>
            <person name="Choi E."/>
            <person name="Choi E."/>
            <person name="Lee S.E."/>
            <person name="Jeon J."/>
            <person name="Kim H."/>
            <person name="Choi G."/>
            <person name="Song H."/>
            <person name="Lee J."/>
            <person name="Lee S.C."/>
            <person name="Kwon J.K."/>
            <person name="Lee H.Y."/>
            <person name="Koo N."/>
            <person name="Hong Y."/>
            <person name="Kim R.W."/>
            <person name="Kang W.H."/>
            <person name="Huh J.H."/>
            <person name="Kang B.C."/>
            <person name="Yang T.J."/>
            <person name="Lee Y.H."/>
            <person name="Bennetzen J.L."/>
            <person name="Choi D."/>
        </authorList>
    </citation>
    <scope>NUCLEOTIDE SEQUENCE [LARGE SCALE GENOMIC DNA]</scope>
    <source>
        <strain evidence="7">cv. PBC81</strain>
    </source>
</reference>
<keyword evidence="1" id="KW-0479">Metal-binding</keyword>
<evidence type="ECO:0000256" key="1">
    <source>
        <dbReference type="ARBA" id="ARBA00022723"/>
    </source>
</evidence>
<protein>
    <recommendedName>
        <fullName evidence="5">B box-type domain-containing protein</fullName>
    </recommendedName>
</protein>
<dbReference type="Proteomes" id="UP000224567">
    <property type="component" value="Unassembled WGS sequence"/>
</dbReference>
<dbReference type="PANTHER" id="PTHR31717">
    <property type="entry name" value="ZINC FINGER PROTEIN CONSTANS-LIKE 10"/>
    <property type="match status" value="1"/>
</dbReference>
<gene>
    <name evidence="6" type="ORF">CQW23_12185</name>
</gene>
<comment type="caution">
    <text evidence="6">The sequence shown here is derived from an EMBL/GenBank/DDBJ whole genome shotgun (WGS) entry which is preliminary data.</text>
</comment>
<evidence type="ECO:0000256" key="2">
    <source>
        <dbReference type="ARBA" id="ARBA00022771"/>
    </source>
</evidence>
<keyword evidence="2 4" id="KW-0863">Zinc-finger</keyword>
<evidence type="ECO:0000256" key="4">
    <source>
        <dbReference type="PROSITE-ProRule" id="PRU00024"/>
    </source>
</evidence>
<evidence type="ECO:0000313" key="6">
    <source>
        <dbReference type="EMBL" id="PHT47977.1"/>
    </source>
</evidence>